<name>A0ABN9WMD3_9DINO</name>
<feature type="compositionally biased region" description="Basic residues" evidence="7">
    <location>
        <begin position="471"/>
        <end position="480"/>
    </location>
</feature>
<dbReference type="PROSITE" id="PS50082">
    <property type="entry name" value="WD_REPEATS_2"/>
    <property type="match status" value="2"/>
</dbReference>
<dbReference type="Gene3D" id="2.130.10.10">
    <property type="entry name" value="YVTN repeat-like/Quinoprotein amine dehydrogenase"/>
    <property type="match status" value="2"/>
</dbReference>
<dbReference type="InterPro" id="IPR019775">
    <property type="entry name" value="WD40_repeat_CS"/>
</dbReference>
<comment type="caution">
    <text evidence="9">The sequence shown here is derived from an EMBL/GenBank/DDBJ whole genome shotgun (WGS) entry which is preliminary data.</text>
</comment>
<evidence type="ECO:0000256" key="4">
    <source>
        <dbReference type="ARBA" id="ARBA00022737"/>
    </source>
</evidence>
<dbReference type="PANTHER" id="PTHR19924">
    <property type="entry name" value="UTP15 U3 SMALL NUCLEOLAR RNA-ASSOCIATED PROTEIN 15 FAMILY MEMBER"/>
    <property type="match status" value="1"/>
</dbReference>
<dbReference type="EMBL" id="CAUYUJ010018982">
    <property type="protein sequence ID" value="CAK0887760.1"/>
    <property type="molecule type" value="Genomic_DNA"/>
</dbReference>
<dbReference type="Proteomes" id="UP001189429">
    <property type="component" value="Unassembled WGS sequence"/>
</dbReference>
<accession>A0ABN9WMD3</accession>
<evidence type="ECO:0000256" key="2">
    <source>
        <dbReference type="ARBA" id="ARBA00022552"/>
    </source>
</evidence>
<dbReference type="PANTHER" id="PTHR19924:SF26">
    <property type="entry name" value="U3 SMALL NUCLEOLAR RNA-ASSOCIATED PROTEIN 15 HOMOLOG"/>
    <property type="match status" value="1"/>
</dbReference>
<protein>
    <recommendedName>
        <fullName evidence="8">U3 small nucleolar RNA-associated protein 15 C-terminal domain-containing protein</fullName>
    </recommendedName>
</protein>
<feature type="domain" description="U3 small nucleolar RNA-associated protein 15 C-terminal" evidence="8">
    <location>
        <begin position="370"/>
        <end position="452"/>
    </location>
</feature>
<dbReference type="InterPro" id="IPR001680">
    <property type="entry name" value="WD40_rpt"/>
</dbReference>
<evidence type="ECO:0000313" key="9">
    <source>
        <dbReference type="EMBL" id="CAK0887760.1"/>
    </source>
</evidence>
<evidence type="ECO:0000313" key="10">
    <source>
        <dbReference type="Proteomes" id="UP001189429"/>
    </source>
</evidence>
<reference evidence="9" key="1">
    <citation type="submission" date="2023-10" db="EMBL/GenBank/DDBJ databases">
        <authorList>
            <person name="Chen Y."/>
            <person name="Shah S."/>
            <person name="Dougan E. K."/>
            <person name="Thang M."/>
            <person name="Chan C."/>
        </authorList>
    </citation>
    <scope>NUCLEOTIDE SEQUENCE [LARGE SCALE GENOMIC DNA]</scope>
</reference>
<keyword evidence="2" id="KW-0698">rRNA processing</keyword>
<evidence type="ECO:0000256" key="3">
    <source>
        <dbReference type="ARBA" id="ARBA00022574"/>
    </source>
</evidence>
<gene>
    <name evidence="9" type="ORF">PCOR1329_LOCUS68731</name>
</gene>
<feature type="region of interest" description="Disordered" evidence="7">
    <location>
        <begin position="467"/>
        <end position="494"/>
    </location>
</feature>
<dbReference type="InterPro" id="IPR015943">
    <property type="entry name" value="WD40/YVTN_repeat-like_dom_sf"/>
</dbReference>
<dbReference type="InterPro" id="IPR018983">
    <property type="entry name" value="U3_snoRNA-assocProt_15_C"/>
</dbReference>
<dbReference type="SUPFAM" id="SSF50978">
    <property type="entry name" value="WD40 repeat-like"/>
    <property type="match status" value="1"/>
</dbReference>
<evidence type="ECO:0000256" key="5">
    <source>
        <dbReference type="ARBA" id="ARBA00023242"/>
    </source>
</evidence>
<keyword evidence="4" id="KW-0677">Repeat</keyword>
<dbReference type="Pfam" id="PF09384">
    <property type="entry name" value="UTP15_C"/>
    <property type="match status" value="1"/>
</dbReference>
<proteinExistence type="predicted"/>
<keyword evidence="10" id="KW-1185">Reference proteome</keyword>
<evidence type="ECO:0000259" key="8">
    <source>
        <dbReference type="Pfam" id="PF09384"/>
    </source>
</evidence>
<feature type="repeat" description="WD" evidence="6">
    <location>
        <begin position="143"/>
        <end position="164"/>
    </location>
</feature>
<dbReference type="SMART" id="SM00320">
    <property type="entry name" value="WD40"/>
    <property type="match status" value="7"/>
</dbReference>
<keyword evidence="5" id="KW-0539">Nucleus</keyword>
<dbReference type="InterPro" id="IPR036322">
    <property type="entry name" value="WD40_repeat_dom_sf"/>
</dbReference>
<comment type="subcellular location">
    <subcellularLocation>
        <location evidence="1">Nucleus</location>
        <location evidence="1">Nucleolus</location>
    </subcellularLocation>
</comment>
<sequence>MADAAALNPLGQPRRLAELAPGARQFKAYKSLFGKQESGRVEDLAFSPADPHQLAVCSGTKVGIWQPGKNEPLEIGSSLSKFKDLVQCVAWRDDGKLVLAGEASGSCAVVEPTTKRVLRRFFGHGEDAVSCASFAAADKGSAATGGRDGKLRIWDVAAGALVRTVDAHSDRVKILRPGPGGSDGWISAGYDGHVRLWDLRAASAEGGSVGSGCVMDFDHGHAVESGAVFPGGMLFASAGGPALKVWDMLAGGASPVKALPDAHSKTIMGVDLNNDASVLLTASFDGLAKAYMAADLSHLWTYKLSGPATCVSWRPDGLAFAVGLDDGRWQLRQRRTPGDAQVASQAKAVTVQPAKPRAKRVGHLRGLDSTPGEDDEVIDMERQVKRKKETQLDFLLRKFDYRKAIEFVVMPSTSAALGLAAVEELLRRGALGSALHELGEDLCLVTLRWLLKAPPCLGRRVRAGRMEPPSARRRRLRRAAAARAAPAPPPGWPPAGWAAGPAAAGAAAASAAVGSAAAVAASDAAAAAAARCSLGAAAAVARAAALGPAATRAAAAAAGAAAAAAVARAAADAAAAAAARPPAPPAPAGAGPLLAPVPSAPADLLAAALALAPALAGAGLAAVSAAAAAAAAAAAGSSPAATAAEGAMAGATAVARGLPRGPPSGEPDGQPRGQPDCHPHDPPDGQPVCPPRGQPDCQPRDRPRSQPFSYRARSGRHSLVPG</sequence>
<organism evidence="9 10">
    <name type="scientific">Prorocentrum cordatum</name>
    <dbReference type="NCBI Taxonomy" id="2364126"/>
    <lineage>
        <taxon>Eukaryota</taxon>
        <taxon>Sar</taxon>
        <taxon>Alveolata</taxon>
        <taxon>Dinophyceae</taxon>
        <taxon>Prorocentrales</taxon>
        <taxon>Prorocentraceae</taxon>
        <taxon>Prorocentrum</taxon>
    </lineage>
</organism>
<feature type="compositionally biased region" description="Pro residues" evidence="7">
    <location>
        <begin position="684"/>
        <end position="693"/>
    </location>
</feature>
<evidence type="ECO:0000256" key="6">
    <source>
        <dbReference type="PROSITE-ProRule" id="PRU00221"/>
    </source>
</evidence>
<evidence type="ECO:0000256" key="7">
    <source>
        <dbReference type="SAM" id="MobiDB-lite"/>
    </source>
</evidence>
<dbReference type="PROSITE" id="PS00678">
    <property type="entry name" value="WD_REPEATS_1"/>
    <property type="match status" value="1"/>
</dbReference>
<evidence type="ECO:0000256" key="1">
    <source>
        <dbReference type="ARBA" id="ARBA00004604"/>
    </source>
</evidence>
<feature type="region of interest" description="Disordered" evidence="7">
    <location>
        <begin position="655"/>
        <end position="722"/>
    </location>
</feature>
<keyword evidence="3 6" id="KW-0853">WD repeat</keyword>
<dbReference type="Pfam" id="PF00400">
    <property type="entry name" value="WD40"/>
    <property type="match status" value="2"/>
</dbReference>
<feature type="repeat" description="WD" evidence="6">
    <location>
        <begin position="165"/>
        <end position="200"/>
    </location>
</feature>